<evidence type="ECO:0000313" key="9">
    <source>
        <dbReference type="Proteomes" id="UP000050424"/>
    </source>
</evidence>
<evidence type="ECO:0000256" key="5">
    <source>
        <dbReference type="ARBA" id="ARBA00023242"/>
    </source>
</evidence>
<evidence type="ECO:0000256" key="6">
    <source>
        <dbReference type="SAM" id="MobiDB-lite"/>
    </source>
</evidence>
<feature type="region of interest" description="Disordered" evidence="6">
    <location>
        <begin position="81"/>
        <end position="102"/>
    </location>
</feature>
<dbReference type="GO" id="GO:0003677">
    <property type="term" value="F:DNA binding"/>
    <property type="evidence" value="ECO:0007669"/>
    <property type="project" value="InterPro"/>
</dbReference>
<evidence type="ECO:0000259" key="7">
    <source>
        <dbReference type="PROSITE" id="PS50048"/>
    </source>
</evidence>
<keyword evidence="5" id="KW-0539">Nucleus</keyword>
<dbReference type="SMART" id="SM00906">
    <property type="entry name" value="Fungal_trans"/>
    <property type="match status" value="1"/>
</dbReference>
<comment type="subcellular location">
    <subcellularLocation>
        <location evidence="1">Nucleus</location>
    </subcellularLocation>
</comment>
<dbReference type="EMBL" id="LKCW01000154">
    <property type="protein sequence ID" value="KPM37767.1"/>
    <property type="molecule type" value="Genomic_DNA"/>
</dbReference>
<dbReference type="GO" id="GO:0006351">
    <property type="term" value="P:DNA-templated transcription"/>
    <property type="evidence" value="ECO:0007669"/>
    <property type="project" value="InterPro"/>
</dbReference>
<feature type="domain" description="Zn(2)-C6 fungal-type" evidence="7">
    <location>
        <begin position="110"/>
        <end position="140"/>
    </location>
</feature>
<dbReference type="PROSITE" id="PS00463">
    <property type="entry name" value="ZN2_CY6_FUNGAL_1"/>
    <property type="match status" value="1"/>
</dbReference>
<dbReference type="PANTHER" id="PTHR47338">
    <property type="entry name" value="ZN(II)2CYS6 TRANSCRIPTION FACTOR (EUROFUNG)-RELATED"/>
    <property type="match status" value="1"/>
</dbReference>
<dbReference type="Gene3D" id="4.10.240.10">
    <property type="entry name" value="Zn(2)-C6 fungal-type DNA-binding domain"/>
    <property type="match status" value="2"/>
</dbReference>
<sequence length="847" mass="94971">MDPLSQDPSEAVSSEPPNDFLITGTLPPPTAKRRRAAASTTDCCRTCRLRKVKCTGNPGNGPCTNCARLELSCPFNEPNLASKTPGSVSRTTPSHSHTEAGTVRKRAQRACSQCHTHKTKCSGDLPRCKRCETGDLSCEYTPAKRKFTNVRFNSSSSKGGDKESSKQTSGSSDAGSSLNNSVGDNFVLSIDVSILNAEEMLFRKDVILKHMDAYFEYIYYMPCMGFFRRNKVYQEIQDGSFDPATAAAMCAITSLFVNPCEAGRVFSVKCSDQVELYVFRSIFRFAEEVLILYALNCYHNFLHGHLAKVWQCFGIATRLMIGLQVNWDVRPRNRSFAHQETMRRIVWQFFYLDRLLAGGYDEYIGCRDEIMKIRLPCSEDAFLENRPVVVERLHEKSGRNKGNMGVHGYQLRLIDIRHRILVSARKMGGRGANHSRRMEPSKVMATINGFQNELSQINASLPENLKFNDQNIVRAMKSEDTTGYVFIHTSLASVHIDLYSLCLPGLREQLSPDLLNKLPREFIIKSQKQAVTHALCLGRFCDTLQRQLDQQPYTGKLKLVGCASMVKVTTQCLRVLLTALQHNLYQDLAGHTTASFWSNEPADEPHIRSLIDSLLKISKSWCHIIPRNQQTYERNKAAVEQFYRTRKYADQKALGPLPSPNTTGHTWLPGPQHILETAFVSPVEDDRGSRVSGDAAAADQWFGPALPQALPTSRPTQEGDYDVEYGPPGLPMFLAEAQGVSPTPTDDIDTFDATDDLLLISNKMMQIPKFSDILTPKDSIDLSSDGASSLEPLDNAGHMGIFQPPMRPLTSQAPFLPQQHSMFINRYNEQYENSQREPPVANESRYQ</sequence>
<evidence type="ECO:0000313" key="8">
    <source>
        <dbReference type="EMBL" id="KPM37767.1"/>
    </source>
</evidence>
<dbReference type="Proteomes" id="UP000050424">
    <property type="component" value="Unassembled WGS sequence"/>
</dbReference>
<feature type="compositionally biased region" description="Polar residues" evidence="6">
    <location>
        <begin position="1"/>
        <end position="16"/>
    </location>
</feature>
<feature type="region of interest" description="Disordered" evidence="6">
    <location>
        <begin position="1"/>
        <end position="34"/>
    </location>
</feature>
<accession>A0A0P7BBH4</accession>
<dbReference type="InterPro" id="IPR001138">
    <property type="entry name" value="Zn2Cys6_DnaBD"/>
</dbReference>
<name>A0A0P7BBH4_9HYPO</name>
<evidence type="ECO:0000256" key="2">
    <source>
        <dbReference type="ARBA" id="ARBA00022723"/>
    </source>
</evidence>
<dbReference type="InterPro" id="IPR036864">
    <property type="entry name" value="Zn2-C6_fun-type_DNA-bd_sf"/>
</dbReference>
<comment type="caution">
    <text evidence="8">The sequence shown here is derived from an EMBL/GenBank/DDBJ whole genome shotgun (WGS) entry which is preliminary data.</text>
</comment>
<dbReference type="OrthoDB" id="4685598at2759"/>
<evidence type="ECO:0000256" key="1">
    <source>
        <dbReference type="ARBA" id="ARBA00004123"/>
    </source>
</evidence>
<evidence type="ECO:0000256" key="3">
    <source>
        <dbReference type="ARBA" id="ARBA00023015"/>
    </source>
</evidence>
<keyword evidence="2" id="KW-0479">Metal-binding</keyword>
<feature type="compositionally biased region" description="Polar residues" evidence="6">
    <location>
        <begin position="81"/>
        <end position="95"/>
    </location>
</feature>
<dbReference type="AlphaFoldDB" id="A0A0P7BBH4"/>
<evidence type="ECO:0000256" key="4">
    <source>
        <dbReference type="ARBA" id="ARBA00023163"/>
    </source>
</evidence>
<dbReference type="Pfam" id="PF00172">
    <property type="entry name" value="Zn_clus"/>
    <property type="match status" value="2"/>
</dbReference>
<dbReference type="GO" id="GO:0005634">
    <property type="term" value="C:nucleus"/>
    <property type="evidence" value="ECO:0007669"/>
    <property type="project" value="UniProtKB-SubCell"/>
</dbReference>
<dbReference type="STRING" id="78410.A0A0P7BBH4"/>
<proteinExistence type="predicted"/>
<feature type="domain" description="Zn(2)-C6 fungal-type" evidence="7">
    <location>
        <begin position="43"/>
        <end position="75"/>
    </location>
</feature>
<protein>
    <recommendedName>
        <fullName evidence="7">Zn(2)-C6 fungal-type domain-containing protein</fullName>
    </recommendedName>
</protein>
<dbReference type="GO" id="GO:0008270">
    <property type="term" value="F:zinc ion binding"/>
    <property type="evidence" value="ECO:0007669"/>
    <property type="project" value="InterPro"/>
</dbReference>
<dbReference type="SMART" id="SM00066">
    <property type="entry name" value="GAL4"/>
    <property type="match status" value="2"/>
</dbReference>
<feature type="region of interest" description="Disordered" evidence="6">
    <location>
        <begin position="151"/>
        <end position="177"/>
    </location>
</feature>
<keyword evidence="4" id="KW-0804">Transcription</keyword>
<dbReference type="PROSITE" id="PS50048">
    <property type="entry name" value="ZN2_CY6_FUNGAL_2"/>
    <property type="match status" value="2"/>
</dbReference>
<dbReference type="InterPro" id="IPR050815">
    <property type="entry name" value="TF_fung"/>
</dbReference>
<keyword evidence="9" id="KW-1185">Reference proteome</keyword>
<reference evidence="8 9" key="1">
    <citation type="submission" date="2015-09" db="EMBL/GenBank/DDBJ databases">
        <title>Draft genome of a European isolate of the apple canker pathogen Neonectria ditissima.</title>
        <authorList>
            <person name="Gomez-Cortecero A."/>
            <person name="Harrison R.J."/>
            <person name="Armitage A.D."/>
        </authorList>
    </citation>
    <scope>NUCLEOTIDE SEQUENCE [LARGE SCALE GENOMIC DNA]</scope>
    <source>
        <strain evidence="8 9">R09/05</strain>
    </source>
</reference>
<feature type="region of interest" description="Disordered" evidence="6">
    <location>
        <begin position="827"/>
        <end position="847"/>
    </location>
</feature>
<dbReference type="GO" id="GO:0000981">
    <property type="term" value="F:DNA-binding transcription factor activity, RNA polymerase II-specific"/>
    <property type="evidence" value="ECO:0007669"/>
    <property type="project" value="InterPro"/>
</dbReference>
<dbReference type="InterPro" id="IPR007219">
    <property type="entry name" value="XnlR_reg_dom"/>
</dbReference>
<dbReference type="CDD" id="cd12148">
    <property type="entry name" value="fungal_TF_MHR"/>
    <property type="match status" value="1"/>
</dbReference>
<dbReference type="Pfam" id="PF04082">
    <property type="entry name" value="Fungal_trans"/>
    <property type="match status" value="1"/>
</dbReference>
<feature type="compositionally biased region" description="Polar residues" evidence="6">
    <location>
        <begin position="167"/>
        <end position="177"/>
    </location>
</feature>
<dbReference type="CDD" id="cd00067">
    <property type="entry name" value="GAL4"/>
    <property type="match status" value="2"/>
</dbReference>
<organism evidence="8 9">
    <name type="scientific">Neonectria ditissima</name>
    <dbReference type="NCBI Taxonomy" id="78410"/>
    <lineage>
        <taxon>Eukaryota</taxon>
        <taxon>Fungi</taxon>
        <taxon>Dikarya</taxon>
        <taxon>Ascomycota</taxon>
        <taxon>Pezizomycotina</taxon>
        <taxon>Sordariomycetes</taxon>
        <taxon>Hypocreomycetidae</taxon>
        <taxon>Hypocreales</taxon>
        <taxon>Nectriaceae</taxon>
        <taxon>Neonectria</taxon>
    </lineage>
</organism>
<dbReference type="PANTHER" id="PTHR47338:SF7">
    <property type="entry name" value="ZN(II)2CYS6 TRANSCRIPTION FACTOR (EUROFUNG)"/>
    <property type="match status" value="1"/>
</dbReference>
<gene>
    <name evidence="8" type="ORF">AK830_g8779</name>
</gene>
<dbReference type="SUPFAM" id="SSF57701">
    <property type="entry name" value="Zn2/Cys6 DNA-binding domain"/>
    <property type="match status" value="2"/>
</dbReference>
<keyword evidence="3" id="KW-0805">Transcription regulation</keyword>